<keyword evidence="2" id="KW-1185">Reference proteome</keyword>
<dbReference type="STRING" id="118168.MC7420_4417"/>
<sequence>MGQGGFCIKVIGGSINFVPKPAPTFGFMSQYHILILT</sequence>
<dbReference type="EMBL" id="DS989859">
    <property type="protein sequence ID" value="EDX73170.1"/>
    <property type="molecule type" value="Genomic_DNA"/>
</dbReference>
<evidence type="ECO:0000313" key="2">
    <source>
        <dbReference type="Proteomes" id="UP000003835"/>
    </source>
</evidence>
<protein>
    <submittedName>
        <fullName evidence="1">Uncharacterized protein</fullName>
    </submittedName>
</protein>
<gene>
    <name evidence="1" type="ORF">MC7420_4417</name>
</gene>
<dbReference type="HOGENOM" id="CLU_3342483_0_0_3"/>
<reference evidence="1 2" key="1">
    <citation type="submission" date="2008-07" db="EMBL/GenBank/DDBJ databases">
        <authorList>
            <person name="Tandeau de Marsac N."/>
            <person name="Ferriera S."/>
            <person name="Johnson J."/>
            <person name="Kravitz S."/>
            <person name="Beeson K."/>
            <person name="Sutton G."/>
            <person name="Rogers Y.-H."/>
            <person name="Friedman R."/>
            <person name="Frazier M."/>
            <person name="Venter J.C."/>
        </authorList>
    </citation>
    <scope>NUCLEOTIDE SEQUENCE [LARGE SCALE GENOMIC DNA]</scope>
    <source>
        <strain evidence="1 2">PCC 7420</strain>
    </source>
</reference>
<dbReference type="AlphaFoldDB" id="B4VY13"/>
<accession>B4VY13</accession>
<proteinExistence type="predicted"/>
<name>B4VY13_9CYAN</name>
<organism evidence="1 2">
    <name type="scientific">Coleofasciculus chthonoplastes PCC 7420</name>
    <dbReference type="NCBI Taxonomy" id="118168"/>
    <lineage>
        <taxon>Bacteria</taxon>
        <taxon>Bacillati</taxon>
        <taxon>Cyanobacteriota</taxon>
        <taxon>Cyanophyceae</taxon>
        <taxon>Coleofasciculales</taxon>
        <taxon>Coleofasciculaceae</taxon>
        <taxon>Coleofasciculus</taxon>
    </lineage>
</organism>
<dbReference type="Proteomes" id="UP000003835">
    <property type="component" value="Unassembled WGS sequence"/>
</dbReference>
<evidence type="ECO:0000313" key="1">
    <source>
        <dbReference type="EMBL" id="EDX73170.1"/>
    </source>
</evidence>